<dbReference type="PANTHER" id="PTHR35811">
    <property type="entry name" value="SLR1870 PROTEIN"/>
    <property type="match status" value="1"/>
</dbReference>
<gene>
    <name evidence="2" type="ORF">ACFSOY_20180</name>
</gene>
<protein>
    <submittedName>
        <fullName evidence="2">NYN domain-containing protein</fullName>
    </submittedName>
</protein>
<name>A0ABW5A2U7_9BACL</name>
<dbReference type="Pfam" id="PF01936">
    <property type="entry name" value="NYN"/>
    <property type="match status" value="1"/>
</dbReference>
<comment type="caution">
    <text evidence="2">The sequence shown here is derived from an EMBL/GenBank/DDBJ whole genome shotgun (WGS) entry which is preliminary data.</text>
</comment>
<feature type="domain" description="NYN" evidence="1">
    <location>
        <begin position="54"/>
        <end position="195"/>
    </location>
</feature>
<evidence type="ECO:0000259" key="1">
    <source>
        <dbReference type="Pfam" id="PF01936"/>
    </source>
</evidence>
<dbReference type="PANTHER" id="PTHR35811:SF1">
    <property type="entry name" value="HTH OST-TYPE DOMAIN-CONTAINING PROTEIN"/>
    <property type="match status" value="1"/>
</dbReference>
<organism evidence="2 3">
    <name type="scientific">Tumebacillus lipolyticus</name>
    <dbReference type="NCBI Taxonomy" id="1280370"/>
    <lineage>
        <taxon>Bacteria</taxon>
        <taxon>Bacillati</taxon>
        <taxon>Bacillota</taxon>
        <taxon>Bacilli</taxon>
        <taxon>Bacillales</taxon>
        <taxon>Alicyclobacillaceae</taxon>
        <taxon>Tumebacillus</taxon>
    </lineage>
</organism>
<keyword evidence="3" id="KW-1185">Reference proteome</keyword>
<sequence>MLEDLQANGLILSDQNGTRRRPSRDEMVNMLVDTISETAMKSERVIAKHSQLENVAIYVDYDNVYWTLKNSYLHDPDDTNLERNLFAQLWNTYDRDNVRVFKAFGDFEQIACDMTSLQKKRIQLRHVYANGKKDEHRKNASDIELCLDAIETTYTDPNISCYVFVTADSDMIPIMSRLMYKGKHVELYYVPSAASKQFDITSYAHRAVDLLEFLNIQVKEYKIENYVIGALEFIENWERKFQENPEVFLGRSWLFMKLREVLAIPESAGSQLLEFLETNEYIFLDNKKYYDKGRDEHTMKKSYRLAAKGIRCLKEYAKEAAASKES</sequence>
<evidence type="ECO:0000313" key="3">
    <source>
        <dbReference type="Proteomes" id="UP001597343"/>
    </source>
</evidence>
<dbReference type="Proteomes" id="UP001597343">
    <property type="component" value="Unassembled WGS sequence"/>
</dbReference>
<evidence type="ECO:0000313" key="2">
    <source>
        <dbReference type="EMBL" id="MFD2172270.1"/>
    </source>
</evidence>
<dbReference type="RefSeq" id="WP_386049657.1">
    <property type="nucleotide sequence ID" value="NZ_JBHUIO010000019.1"/>
</dbReference>
<proteinExistence type="predicted"/>
<dbReference type="EMBL" id="JBHUIO010000019">
    <property type="protein sequence ID" value="MFD2172270.1"/>
    <property type="molecule type" value="Genomic_DNA"/>
</dbReference>
<reference evidence="3" key="1">
    <citation type="journal article" date="2019" name="Int. J. Syst. Evol. Microbiol.">
        <title>The Global Catalogue of Microorganisms (GCM) 10K type strain sequencing project: providing services to taxonomists for standard genome sequencing and annotation.</title>
        <authorList>
            <consortium name="The Broad Institute Genomics Platform"/>
            <consortium name="The Broad Institute Genome Sequencing Center for Infectious Disease"/>
            <person name="Wu L."/>
            <person name="Ma J."/>
        </authorList>
    </citation>
    <scope>NUCLEOTIDE SEQUENCE [LARGE SCALE GENOMIC DNA]</scope>
    <source>
        <strain evidence="3">CGMCC 1.13574</strain>
    </source>
</reference>
<dbReference type="Gene3D" id="3.40.50.1010">
    <property type="entry name" value="5'-nuclease"/>
    <property type="match status" value="1"/>
</dbReference>
<dbReference type="InterPro" id="IPR021139">
    <property type="entry name" value="NYN"/>
</dbReference>
<accession>A0ABW5A2U7</accession>